<dbReference type="SUPFAM" id="SSF51120">
    <property type="entry name" value="beta-Roll"/>
    <property type="match status" value="1"/>
</dbReference>
<sequence length="320" mass="32209">MALKVTFGNGGAASVSSLTSLIDQEAYKLLTESTAQVKNGSSMDAGSVNVGAVSVAGTGAGGTVDVGYDPSSNGFKFDVSSAWNSVKNALAQSDTSENLIFKDFVQVDVHLGGTGSSTVEVLNAKRGNITTGAGNDTVTVSVVSNEKTWVNNFNIDTGAGNDTIKVKAGAAFNDASSAGTGGLAANTGAVNGGAGITDGSFTSVKINAGAGNDSIDLSEVKLASSLVTGGKGIDHIIASGGADTFVFNLGDMAKSFATDTIEGFNAAVDKLKLVGTVIDNWAVSTIDNDTILSYNVTGEHKGEKIVVSGVHLTGSDWFTA</sequence>
<reference evidence="1 2" key="1">
    <citation type="submission" date="2016-01" db="EMBL/GenBank/DDBJ databases">
        <authorList>
            <person name="Oliw E.H."/>
        </authorList>
    </citation>
    <scope>NUCLEOTIDE SEQUENCE [LARGE SCALE GENOMIC DNA]</scope>
    <source>
        <strain evidence="1 2">Kerr 14</strain>
    </source>
</reference>
<dbReference type="GeneID" id="97365449"/>
<dbReference type="Gene3D" id="2.160.20.160">
    <property type="match status" value="1"/>
</dbReference>
<organism evidence="1 2">
    <name type="scientific">Agrobacterium tumefaciens str. Kerr 14</name>
    <dbReference type="NCBI Taxonomy" id="1183424"/>
    <lineage>
        <taxon>Bacteria</taxon>
        <taxon>Pseudomonadati</taxon>
        <taxon>Pseudomonadota</taxon>
        <taxon>Alphaproteobacteria</taxon>
        <taxon>Hyphomicrobiales</taxon>
        <taxon>Rhizobiaceae</taxon>
        <taxon>Rhizobium/Agrobacterium group</taxon>
        <taxon>Agrobacterium</taxon>
        <taxon>Agrobacterium tumefaciens complex</taxon>
    </lineage>
</organism>
<dbReference type="PRINTS" id="PR00313">
    <property type="entry name" value="CABNDNGRPT"/>
</dbReference>
<dbReference type="Proteomes" id="UP000191897">
    <property type="component" value="Unassembled WGS sequence"/>
</dbReference>
<protein>
    <submittedName>
        <fullName evidence="1">Rhizobiocin</fullName>
    </submittedName>
</protein>
<evidence type="ECO:0000313" key="1">
    <source>
        <dbReference type="EMBL" id="CUX20493.1"/>
    </source>
</evidence>
<dbReference type="EMBL" id="FBWC01000009">
    <property type="protein sequence ID" value="CUX20493.1"/>
    <property type="molecule type" value="Genomic_DNA"/>
</dbReference>
<proteinExistence type="predicted"/>
<gene>
    <name evidence="1" type="ORF">AGR4C_Cc170159</name>
</gene>
<accession>A0A1S7PFV4</accession>
<dbReference type="AlphaFoldDB" id="A0A1S7PFV4"/>
<name>A0A1S7PFV4_AGRTU</name>
<evidence type="ECO:0000313" key="2">
    <source>
        <dbReference type="Proteomes" id="UP000191897"/>
    </source>
</evidence>
<dbReference type="RefSeq" id="WP_003505104.1">
    <property type="nucleotide sequence ID" value="NZ_LT009730.1"/>
</dbReference>
<dbReference type="InterPro" id="IPR011049">
    <property type="entry name" value="Serralysin-like_metalloprot_C"/>
</dbReference>